<evidence type="ECO:0000313" key="8">
    <source>
        <dbReference type="EMBL" id="VEL18871.1"/>
    </source>
</evidence>
<dbReference type="Proteomes" id="UP000784294">
    <property type="component" value="Unassembled WGS sequence"/>
</dbReference>
<sequence length="252" mass="28227">MTLSTSCSATFAVPASVDSGLGSINAKIVPHRTTPTSTTIHQISHTSVDPADKAVTFALPKDGRLTAVIQDSQTLSRSTVEPVAIRTRRAHENGERREEGDDAREHLDEEEDEEEEGEGDDEEMEEEEDDAEEEVEEDAEEEEEDDDDEEEEEEEDRSTILGDDDTESVVSRVAARATSTRGETGLADLDIEGSEAKKTEDRKLMALLAHFSDEQLSRFELYRRSYFPKATVRRVSWPSNAMILFHYFSLNP</sequence>
<dbReference type="AlphaFoldDB" id="A0A3S5BBV9"/>
<organism evidence="8 9">
    <name type="scientific">Protopolystoma xenopodis</name>
    <dbReference type="NCBI Taxonomy" id="117903"/>
    <lineage>
        <taxon>Eukaryota</taxon>
        <taxon>Metazoa</taxon>
        <taxon>Spiralia</taxon>
        <taxon>Lophotrochozoa</taxon>
        <taxon>Platyhelminthes</taxon>
        <taxon>Monogenea</taxon>
        <taxon>Polyopisthocotylea</taxon>
        <taxon>Polystomatidea</taxon>
        <taxon>Polystomatidae</taxon>
        <taxon>Protopolystoma</taxon>
    </lineage>
</organism>
<dbReference type="InterPro" id="IPR009072">
    <property type="entry name" value="Histone-fold"/>
</dbReference>
<dbReference type="InterPro" id="IPR045127">
    <property type="entry name" value="TAF11-like"/>
</dbReference>
<feature type="domain" description="TAFII28-like protein" evidence="7">
    <location>
        <begin position="207"/>
        <end position="235"/>
    </location>
</feature>
<dbReference type="PANTHER" id="PTHR13218:SF8">
    <property type="entry name" value="TRANSCRIPTION INITIATION FACTOR TFIID SUBUNIT 11"/>
    <property type="match status" value="1"/>
</dbReference>
<name>A0A3S5BBV9_9PLAT</name>
<feature type="compositionally biased region" description="Basic and acidic residues" evidence="6">
    <location>
        <begin position="90"/>
        <end position="107"/>
    </location>
</feature>
<evidence type="ECO:0000256" key="4">
    <source>
        <dbReference type="ARBA" id="ARBA00023163"/>
    </source>
</evidence>
<dbReference type="InterPro" id="IPR006809">
    <property type="entry name" value="TAFII28_dom"/>
</dbReference>
<dbReference type="PANTHER" id="PTHR13218">
    <property type="entry name" value="TRANSCRIPTION INITIATION FACTOR TFIID SUBUNIT 11-RELATED"/>
    <property type="match status" value="1"/>
</dbReference>
<evidence type="ECO:0000256" key="1">
    <source>
        <dbReference type="ARBA" id="ARBA00004123"/>
    </source>
</evidence>
<evidence type="ECO:0000256" key="6">
    <source>
        <dbReference type="SAM" id="MobiDB-lite"/>
    </source>
</evidence>
<keyword evidence="3" id="KW-0805">Transcription regulation</keyword>
<dbReference type="GO" id="GO:0005669">
    <property type="term" value="C:transcription factor TFIID complex"/>
    <property type="evidence" value="ECO:0007669"/>
    <property type="project" value="InterPro"/>
</dbReference>
<evidence type="ECO:0000259" key="7">
    <source>
        <dbReference type="Pfam" id="PF04719"/>
    </source>
</evidence>
<accession>A0A3S5BBV9</accession>
<dbReference type="Pfam" id="PF04719">
    <property type="entry name" value="TAFII28"/>
    <property type="match status" value="1"/>
</dbReference>
<comment type="caution">
    <text evidence="8">The sequence shown here is derived from an EMBL/GenBank/DDBJ whole genome shotgun (WGS) entry which is preliminary data.</text>
</comment>
<proteinExistence type="inferred from homology"/>
<dbReference type="GO" id="GO:0016251">
    <property type="term" value="F:RNA polymerase II general transcription initiation factor activity"/>
    <property type="evidence" value="ECO:0007669"/>
    <property type="project" value="TreeGrafter"/>
</dbReference>
<dbReference type="Gene3D" id="1.10.20.10">
    <property type="entry name" value="Histone, subunit A"/>
    <property type="match status" value="1"/>
</dbReference>
<evidence type="ECO:0000313" key="9">
    <source>
        <dbReference type="Proteomes" id="UP000784294"/>
    </source>
</evidence>
<keyword evidence="4" id="KW-0804">Transcription</keyword>
<dbReference type="GO" id="GO:0051123">
    <property type="term" value="P:RNA polymerase II preinitiation complex assembly"/>
    <property type="evidence" value="ECO:0007669"/>
    <property type="project" value="InterPro"/>
</dbReference>
<dbReference type="GO" id="GO:0046982">
    <property type="term" value="F:protein heterodimerization activity"/>
    <property type="evidence" value="ECO:0007669"/>
    <property type="project" value="InterPro"/>
</dbReference>
<keyword evidence="9" id="KW-1185">Reference proteome</keyword>
<keyword evidence="5" id="KW-0539">Nucleus</keyword>
<evidence type="ECO:0000256" key="3">
    <source>
        <dbReference type="ARBA" id="ARBA00023015"/>
    </source>
</evidence>
<comment type="subcellular location">
    <subcellularLocation>
        <location evidence="1">Nucleus</location>
    </subcellularLocation>
</comment>
<dbReference type="EMBL" id="CAAALY010039096">
    <property type="protein sequence ID" value="VEL18871.1"/>
    <property type="molecule type" value="Genomic_DNA"/>
</dbReference>
<feature type="compositionally biased region" description="Acidic residues" evidence="6">
    <location>
        <begin position="108"/>
        <end position="167"/>
    </location>
</feature>
<dbReference type="OrthoDB" id="28335at2759"/>
<gene>
    <name evidence="8" type="ORF">PXEA_LOCUS12311</name>
</gene>
<comment type="similarity">
    <text evidence="2">Belongs to the TAF11 family.</text>
</comment>
<reference evidence="8" key="1">
    <citation type="submission" date="2018-11" db="EMBL/GenBank/DDBJ databases">
        <authorList>
            <consortium name="Pathogen Informatics"/>
        </authorList>
    </citation>
    <scope>NUCLEOTIDE SEQUENCE</scope>
</reference>
<protein>
    <recommendedName>
        <fullName evidence="7">TAFII28-like protein domain-containing protein</fullName>
    </recommendedName>
</protein>
<evidence type="ECO:0000256" key="2">
    <source>
        <dbReference type="ARBA" id="ARBA00009788"/>
    </source>
</evidence>
<evidence type="ECO:0000256" key="5">
    <source>
        <dbReference type="ARBA" id="ARBA00023242"/>
    </source>
</evidence>
<feature type="region of interest" description="Disordered" evidence="6">
    <location>
        <begin position="73"/>
        <end position="170"/>
    </location>
</feature>